<dbReference type="OrthoDB" id="8570043at2"/>
<evidence type="ECO:0000256" key="1">
    <source>
        <dbReference type="SAM" id="Coils"/>
    </source>
</evidence>
<accession>D9SJB1</accession>
<gene>
    <name evidence="2" type="ordered locus">Galf_2296</name>
</gene>
<dbReference type="HOGENOM" id="CLU_189117_0_0_4"/>
<dbReference type="eggNOG" id="ENOG502ZH3Y">
    <property type="taxonomic scope" value="Bacteria"/>
</dbReference>
<dbReference type="Proteomes" id="UP000001235">
    <property type="component" value="Chromosome"/>
</dbReference>
<feature type="coiled-coil region" evidence="1">
    <location>
        <begin position="4"/>
        <end position="31"/>
    </location>
</feature>
<evidence type="ECO:0000313" key="3">
    <source>
        <dbReference type="Proteomes" id="UP000001235"/>
    </source>
</evidence>
<sequence length="83" mass="8885">MAARRSKEEIIKALEAKIQKLKEQASADKEVKITKQSAGISDAIAAIENAATANNIAVADVIKAIARIKRTGLKIEDSARKAK</sequence>
<keyword evidence="3" id="KW-1185">Reference proteome</keyword>
<protein>
    <submittedName>
        <fullName evidence="2">Uncharacterized protein</fullName>
    </submittedName>
</protein>
<organism evidence="2 3">
    <name type="scientific">Gallionella capsiferriformans (strain ES-2)</name>
    <name type="common">Gallionella ferruginea capsiferriformans (strain ES-2)</name>
    <dbReference type="NCBI Taxonomy" id="395494"/>
    <lineage>
        <taxon>Bacteria</taxon>
        <taxon>Pseudomonadati</taxon>
        <taxon>Pseudomonadota</taxon>
        <taxon>Betaproteobacteria</taxon>
        <taxon>Nitrosomonadales</taxon>
        <taxon>Gallionellaceae</taxon>
        <taxon>Gallionella</taxon>
    </lineage>
</organism>
<dbReference type="KEGG" id="gca:Galf_2296"/>
<name>D9SJB1_GALCS</name>
<proteinExistence type="predicted"/>
<dbReference type="EMBL" id="CP002159">
    <property type="protein sequence ID" value="ADL56299.1"/>
    <property type="molecule type" value="Genomic_DNA"/>
</dbReference>
<evidence type="ECO:0000313" key="2">
    <source>
        <dbReference type="EMBL" id="ADL56299.1"/>
    </source>
</evidence>
<reference evidence="2 3" key="1">
    <citation type="submission" date="2010-08" db="EMBL/GenBank/DDBJ databases">
        <title>Complete sequence of Gallionella capsiferriformans ES-2.</title>
        <authorList>
            <consortium name="US DOE Joint Genome Institute"/>
            <person name="Lucas S."/>
            <person name="Copeland A."/>
            <person name="Lapidus A."/>
            <person name="Cheng J.-F."/>
            <person name="Bruce D."/>
            <person name="Goodwin L."/>
            <person name="Pitluck S."/>
            <person name="Chertkov O."/>
            <person name="Davenport K.W."/>
            <person name="Detter J.C."/>
            <person name="Han C."/>
            <person name="Tapia R."/>
            <person name="Land M."/>
            <person name="Hauser L."/>
            <person name="Chang Y.-J."/>
            <person name="Jeffries C."/>
            <person name="Kyrpides N."/>
            <person name="Ivanova N."/>
            <person name="Mikhailova N."/>
            <person name="Shelobolina E.S."/>
            <person name="Picardal F."/>
            <person name="Roden E."/>
            <person name="Emerson D."/>
            <person name="Woyke T."/>
        </authorList>
    </citation>
    <scope>NUCLEOTIDE SEQUENCE [LARGE SCALE GENOMIC DNA]</scope>
    <source>
        <strain evidence="2 3">ES-2</strain>
    </source>
</reference>
<dbReference type="RefSeq" id="WP_013294222.1">
    <property type="nucleotide sequence ID" value="NC_014394.1"/>
</dbReference>
<keyword evidence="1" id="KW-0175">Coiled coil</keyword>
<dbReference type="AlphaFoldDB" id="D9SJB1"/>